<comment type="caution">
    <text evidence="1">The sequence shown here is derived from an EMBL/GenBank/DDBJ whole genome shotgun (WGS) entry which is preliminary data.</text>
</comment>
<organism evidence="1 2">
    <name type="scientific">Kitasatospora cystarginea</name>
    <dbReference type="NCBI Taxonomy" id="58350"/>
    <lineage>
        <taxon>Bacteria</taxon>
        <taxon>Bacillati</taxon>
        <taxon>Actinomycetota</taxon>
        <taxon>Actinomycetes</taxon>
        <taxon>Kitasatosporales</taxon>
        <taxon>Streptomycetaceae</taxon>
        <taxon>Kitasatospora</taxon>
    </lineage>
</organism>
<reference evidence="2" key="1">
    <citation type="journal article" date="2019" name="Int. J. Syst. Evol. Microbiol.">
        <title>The Global Catalogue of Microorganisms (GCM) 10K type strain sequencing project: providing services to taxonomists for standard genome sequencing and annotation.</title>
        <authorList>
            <consortium name="The Broad Institute Genomics Platform"/>
            <consortium name="The Broad Institute Genome Sequencing Center for Infectious Disease"/>
            <person name="Wu L."/>
            <person name="Ma J."/>
        </authorList>
    </citation>
    <scope>NUCLEOTIDE SEQUENCE [LARGE SCALE GENOMIC DNA]</scope>
    <source>
        <strain evidence="2">JCM 7356</strain>
    </source>
</reference>
<keyword evidence="2" id="KW-1185">Reference proteome</keyword>
<dbReference type="Proteomes" id="UP001500305">
    <property type="component" value="Unassembled WGS sequence"/>
</dbReference>
<name>A0ABP5Q750_9ACTN</name>
<evidence type="ECO:0000313" key="1">
    <source>
        <dbReference type="EMBL" id="GAA2227629.1"/>
    </source>
</evidence>
<evidence type="ECO:0000313" key="2">
    <source>
        <dbReference type="Proteomes" id="UP001500305"/>
    </source>
</evidence>
<proteinExistence type="predicted"/>
<sequence length="127" mass="13682">MGPWSVRASPAERKRASLEVYEFGELLDVMVASALGDHQVLRGARCRVGTDGPTGFAWGRLPIDGSLPEITFTNGGLLGRSHRPARVVQLADAFWLAWADGPPCGSVQVRVPHDDSLSARMRAGRTS</sequence>
<dbReference type="EMBL" id="BAAATR010000001">
    <property type="protein sequence ID" value="GAA2227629.1"/>
    <property type="molecule type" value="Genomic_DNA"/>
</dbReference>
<accession>A0ABP5Q750</accession>
<gene>
    <name evidence="1" type="ORF">GCM10010430_03960</name>
</gene>
<protein>
    <submittedName>
        <fullName evidence="1">Uncharacterized protein</fullName>
    </submittedName>
</protein>